<dbReference type="GO" id="GO:0005743">
    <property type="term" value="C:mitochondrial inner membrane"/>
    <property type="evidence" value="ECO:0007669"/>
    <property type="project" value="InterPro"/>
</dbReference>
<organism evidence="1 2">
    <name type="scientific">Diacronema lutheri</name>
    <name type="common">Unicellular marine alga</name>
    <name type="synonym">Monochrysis lutheri</name>
    <dbReference type="NCBI Taxonomy" id="2081491"/>
    <lineage>
        <taxon>Eukaryota</taxon>
        <taxon>Haptista</taxon>
        <taxon>Haptophyta</taxon>
        <taxon>Pavlovophyceae</taxon>
        <taxon>Pavlovales</taxon>
        <taxon>Pavlovaceae</taxon>
        <taxon>Diacronema</taxon>
    </lineage>
</organism>
<dbReference type="PANTHER" id="PTHR36987:SF1">
    <property type="entry name" value="NADH DEHYDROGENASE [UBIQUINONE] 1 BETA SUBCOMPLEX SUBUNIT 2"/>
    <property type="match status" value="1"/>
</dbReference>
<dbReference type="InterPro" id="IPR044980">
    <property type="entry name" value="NDUFB2_plant/fungi"/>
</dbReference>
<evidence type="ECO:0000313" key="2">
    <source>
        <dbReference type="Proteomes" id="UP000751190"/>
    </source>
</evidence>
<dbReference type="AlphaFoldDB" id="A0A8J6C4K9"/>
<dbReference type="Proteomes" id="UP000751190">
    <property type="component" value="Unassembled WGS sequence"/>
</dbReference>
<comment type="caution">
    <text evidence="1">The sequence shown here is derived from an EMBL/GenBank/DDBJ whole genome shotgun (WGS) entry which is preliminary data.</text>
</comment>
<sequence>MLLGRLKTAALAGRALGRARAFAGGHGPTGYGDGPYRGIEPHLPSFWHTAVARGMGCVMWLWIFYRFKVDGKAFFGIEGHYDHVDKGELRTELLRWAKGLEYVDDEDKLEEVINAVASHHHHHDHHDAHGEGAEAHD</sequence>
<evidence type="ECO:0000313" key="1">
    <source>
        <dbReference type="EMBL" id="KAG8461812.1"/>
    </source>
</evidence>
<proteinExistence type="predicted"/>
<dbReference type="PANTHER" id="PTHR36987">
    <property type="entry name" value="NADH DEHYDROGENASE [UBIQUINONE] 1 BETA SUBCOMPLEX SUBUNIT 2-LIKE"/>
    <property type="match status" value="1"/>
</dbReference>
<dbReference type="GO" id="GO:0045271">
    <property type="term" value="C:respiratory chain complex I"/>
    <property type="evidence" value="ECO:0007669"/>
    <property type="project" value="InterPro"/>
</dbReference>
<gene>
    <name evidence="1" type="ORF">KFE25_001430</name>
</gene>
<accession>A0A8J6C4K9</accession>
<dbReference type="EMBL" id="JAGTXO010000024">
    <property type="protein sequence ID" value="KAG8461812.1"/>
    <property type="molecule type" value="Genomic_DNA"/>
</dbReference>
<protein>
    <recommendedName>
        <fullName evidence="3">NADH dehydrogenase [ubiquinone] 1 beta subcomplex subunit 2, mitochondrial</fullName>
    </recommendedName>
</protein>
<name>A0A8J6C4K9_DIALT</name>
<reference evidence="1" key="1">
    <citation type="submission" date="2021-05" db="EMBL/GenBank/DDBJ databases">
        <title>The genome of the haptophyte Pavlova lutheri (Diacronema luteri, Pavlovales) - a model for lipid biosynthesis in eukaryotic algae.</title>
        <authorList>
            <person name="Hulatt C.J."/>
            <person name="Posewitz M.C."/>
        </authorList>
    </citation>
    <scope>NUCLEOTIDE SEQUENCE</scope>
    <source>
        <strain evidence="1">NIVA-4/92</strain>
    </source>
</reference>
<keyword evidence="2" id="KW-1185">Reference proteome</keyword>
<evidence type="ECO:0008006" key="3">
    <source>
        <dbReference type="Google" id="ProtNLM"/>
    </source>
</evidence>
<dbReference type="OrthoDB" id="531564at2759"/>